<dbReference type="EMBL" id="UINC01026629">
    <property type="protein sequence ID" value="SVB04414.1"/>
    <property type="molecule type" value="Genomic_DNA"/>
</dbReference>
<protein>
    <submittedName>
        <fullName evidence="1">Uncharacterized protein</fullName>
    </submittedName>
</protein>
<evidence type="ECO:0000313" key="1">
    <source>
        <dbReference type="EMBL" id="SVB04414.1"/>
    </source>
</evidence>
<reference evidence="1" key="1">
    <citation type="submission" date="2018-05" db="EMBL/GenBank/DDBJ databases">
        <authorList>
            <person name="Lanie J.A."/>
            <person name="Ng W.-L."/>
            <person name="Kazmierczak K.M."/>
            <person name="Andrzejewski T.M."/>
            <person name="Davidsen T.M."/>
            <person name="Wayne K.J."/>
            <person name="Tettelin H."/>
            <person name="Glass J.I."/>
            <person name="Rusch D."/>
            <person name="Podicherti R."/>
            <person name="Tsui H.-C.T."/>
            <person name="Winkler M.E."/>
        </authorList>
    </citation>
    <scope>NUCLEOTIDE SEQUENCE</scope>
</reference>
<organism evidence="1">
    <name type="scientific">marine metagenome</name>
    <dbReference type="NCBI Taxonomy" id="408172"/>
    <lineage>
        <taxon>unclassified sequences</taxon>
        <taxon>metagenomes</taxon>
        <taxon>ecological metagenomes</taxon>
    </lineage>
</organism>
<name>A0A382ASU1_9ZZZZ</name>
<sequence length="35" mass="3808">MVEKLLTLPYLTLLAFTSSAIARIVSGIGMLWLGQ</sequence>
<gene>
    <name evidence="1" type="ORF">METZ01_LOCUS157268</name>
</gene>
<proteinExistence type="predicted"/>
<accession>A0A382ASU1</accession>
<dbReference type="AlphaFoldDB" id="A0A382ASU1"/>